<organism evidence="1 2">
    <name type="scientific">Citrus sinensis</name>
    <name type="common">Sweet orange</name>
    <name type="synonym">Citrus aurantium var. sinensis</name>
    <dbReference type="NCBI Taxonomy" id="2711"/>
    <lineage>
        <taxon>Eukaryota</taxon>
        <taxon>Viridiplantae</taxon>
        <taxon>Streptophyta</taxon>
        <taxon>Embryophyta</taxon>
        <taxon>Tracheophyta</taxon>
        <taxon>Spermatophyta</taxon>
        <taxon>Magnoliopsida</taxon>
        <taxon>eudicotyledons</taxon>
        <taxon>Gunneridae</taxon>
        <taxon>Pentapetalae</taxon>
        <taxon>rosids</taxon>
        <taxon>malvids</taxon>
        <taxon>Sapindales</taxon>
        <taxon>Rutaceae</taxon>
        <taxon>Aurantioideae</taxon>
        <taxon>Citrus</taxon>
    </lineage>
</organism>
<evidence type="ECO:0000313" key="2">
    <source>
        <dbReference type="Proteomes" id="UP000829398"/>
    </source>
</evidence>
<proteinExistence type="predicted"/>
<dbReference type="Proteomes" id="UP000829398">
    <property type="component" value="Chromosome 5"/>
</dbReference>
<dbReference type="EMBL" id="CM039174">
    <property type="protein sequence ID" value="KAH9752644.1"/>
    <property type="molecule type" value="Genomic_DNA"/>
</dbReference>
<accession>A0ACB8KE55</accession>
<sequence length="1429" mass="163263">MLEIIVTLVLELVKCLAPPTERQVVYLRWRNHNANLENLKAEMEKLKVERTSIQRRVSEAKEKGEEIEEKVEKWLVSVNGIIDRAAKFVEDEESTNKRCLKGLCRNLKTRYQLSKKAETEVKALVELGEEVKKFDIVSHRTTPEEIWLKSNKGYEAFESRVSTLKSIQNALTDVNVSIIGVYGMGGIGKTTLVKEFARQAREDKLFDRVVFSEVSQTPDIKKIQGEIAEKLGLELSDEAEYRRASRLYERLKNENKILVILDNIWKHLDLETVGIPFGNDHKGCRLLLTARDNNVLLSMGSKDNFLIGNLNEEEAWRLFKIMNGDDVENCKFKSTAINVAQACGGLPIALTTVARALRNKCLHEWKNALRELQTPSVINFEGVPAETYSSIELSFKYLKGEQLKKIFLLCSLIGNSFWFTDLFKYSMGLGIFQGVNRMVDARNKLYALVHELRDSCLLLEGDSSEQFSMHDVVCDVAVSIACRDQHAFLVRNEAVWEWPDEDALKKCSAISLLNSRIHEVSEEFECPQLEFLHMHPKDYFVEVNIPDNIFKGMKKLRVIDLTRMRLFSLPSSIGQLTKLRLLDLTDCLQLKFIVPNVLSSFTRLEELYMGNSPIEWEVEKANSERSNATLDELMHLRRLTTLEIDVKNDTILPDGFFSKKLERFDISIGDASFDSTLVIENDWFESRQHFMISNHESLRTLKLKLDSMAICSEKLQGINNVEYLCLDKLQGIKNVVLELDTEGFSQLKHLHVQNNPDFLCIVDSMEREPCVAFPLLESLTLHNLINMERICIDRLKIESFKELKTIKVENCDELSNIFWLSSSTKCLPRLERIAVINCSSMEEIFATGGEADVDVDEKIEFGQLRSLSLGKLPKVTRFCGEVKTPSTSPNRQESQEELTASSNEISSETSTLLFNEKVVLPNLEALELNAINVDEIWHYNQLTAMIPCFQSLTRLIVWGCDKLKYIFSASMIQSLKHLQHLEIRICLPELRCLYPGMHTSEWPALKKLEACNCDKITLSQNNENDQFGFLALVVLRGSTQHLFGSLKLLLVRDDDLACFQLGLLERFNNLELLFLSDCSYEVVFSNEGYLEKHGRKLALIKRLNLTRLNRLQQLWKHDSKQLDFIFQHLEIIRAYHCQNLLSLLPSSSVSFRNLTRLQAFACKKLMNLLTCSTAKSLERLLSLKVFGCTAMTEVVVCDEDETANIKEEIVFSKLITLSLYDLDSLTSFSSANYTFKFPSLQDLSVIGCPKMKIFTKGESTTPPRVNVWYGRSEDKLRWSNNDLNTTIQQLQKEKVRVTVRIFVIDDIRNKSYFSVKLVLRPLKLSLHAEASGIRAVSLLKSLHAEGFPSSLFNWCFTSSSQSHFKAARVVTEKDHSLTLAASSCCVQDLLMRAHVISDEPELLSLPHPSQHNLHVAFARQSTRSSLLKM</sequence>
<reference evidence="2" key="1">
    <citation type="journal article" date="2023" name="Hortic. Res.">
        <title>A chromosome-level phased genome enabling allele-level studies in sweet orange: a case study on citrus Huanglongbing tolerance.</title>
        <authorList>
            <person name="Wu B."/>
            <person name="Yu Q."/>
            <person name="Deng Z."/>
            <person name="Duan Y."/>
            <person name="Luo F."/>
            <person name="Gmitter F. Jr."/>
        </authorList>
    </citation>
    <scope>NUCLEOTIDE SEQUENCE [LARGE SCALE GENOMIC DNA]</scope>
    <source>
        <strain evidence="2">cv. Valencia</strain>
    </source>
</reference>
<gene>
    <name evidence="1" type="ORF">KPL71_014774</name>
</gene>
<protein>
    <submittedName>
        <fullName evidence="1">Disease resistance protein</fullName>
    </submittedName>
</protein>
<name>A0ACB8KE55_CITSI</name>
<evidence type="ECO:0000313" key="1">
    <source>
        <dbReference type="EMBL" id="KAH9752644.1"/>
    </source>
</evidence>
<comment type="caution">
    <text evidence="1">The sequence shown here is derived from an EMBL/GenBank/DDBJ whole genome shotgun (WGS) entry which is preliminary data.</text>
</comment>
<keyword evidence="2" id="KW-1185">Reference proteome</keyword>